<dbReference type="Gene3D" id="1.10.150.50">
    <property type="entry name" value="Transcription Factor, Ets-1"/>
    <property type="match status" value="1"/>
</dbReference>
<keyword evidence="3" id="KW-1185">Reference proteome</keyword>
<dbReference type="InterPro" id="IPR050897">
    <property type="entry name" value="SMAUG/VTS1_RNA-bind"/>
</dbReference>
<dbReference type="PANTHER" id="PTHR12515">
    <property type="entry name" value="STERILE ALPHA MOTIF DOMAIN CONTAINING PROTEIN 4-RELATED"/>
    <property type="match status" value="1"/>
</dbReference>
<reference evidence="3" key="1">
    <citation type="journal article" date="2013" name="Genetics">
        <title>The draft genome and transcriptome of Panagrellus redivivus are shaped by the harsh demands of a free-living lifestyle.</title>
        <authorList>
            <person name="Srinivasan J."/>
            <person name="Dillman A.R."/>
            <person name="Macchietto M.G."/>
            <person name="Heikkinen L."/>
            <person name="Lakso M."/>
            <person name="Fracchia K.M."/>
            <person name="Antoshechkin I."/>
            <person name="Mortazavi A."/>
            <person name="Wong G."/>
            <person name="Sternberg P.W."/>
        </authorList>
    </citation>
    <scope>NUCLEOTIDE SEQUENCE [LARGE SCALE GENOMIC DNA]</scope>
    <source>
        <strain evidence="3">MT8872</strain>
    </source>
</reference>
<reference evidence="4" key="2">
    <citation type="submission" date="2020-10" db="UniProtKB">
        <authorList>
            <consortium name="WormBaseParasite"/>
        </authorList>
    </citation>
    <scope>IDENTIFICATION</scope>
</reference>
<dbReference type="GO" id="GO:0000289">
    <property type="term" value="P:nuclear-transcribed mRNA poly(A) tail shortening"/>
    <property type="evidence" value="ECO:0007669"/>
    <property type="project" value="TreeGrafter"/>
</dbReference>
<dbReference type="PANTHER" id="PTHR12515:SF5">
    <property type="entry name" value="PROTEIN SMAUG"/>
    <property type="match status" value="1"/>
</dbReference>
<dbReference type="WBParaSite" id="Pan_g581.t1">
    <property type="protein sequence ID" value="Pan_g581.t1"/>
    <property type="gene ID" value="Pan_g581"/>
</dbReference>
<proteinExistence type="predicted"/>
<dbReference type="Proteomes" id="UP000492821">
    <property type="component" value="Unassembled WGS sequence"/>
</dbReference>
<sequence length="403" mass="46700">MYPRDVIHSTSFGNSTFEVSYNEDFPMLSLINDVPNNDLTIHLESHIYTGMQYLGTYLKKYRLKKYAVLFKNYTVDGFLALNEEKLSAFNITLGVRTRILKCVEKLNNRPYDLRNLAIQIENDREKLLHVIEELLEIMVTPMRAHWWSLYEKSDHIHGTNAFSSIDNISNMNLPGLIMAVSSRCHQIVINSDYPLNLTIYDKLFSLYCIMYSHFAFTYTQKDYLHRRMGTIKVRRDWAESYIASQGDDPFGLTTEEEILNNIKSVVTWNRKVKEATLFGPFIADTQDDIFKNRHFRHPSPIPEPEPLVVAPLMPIQLFDNVTPAFNSTWEIDPATVPFDHQLPIEDNSNLQQNSLFFIPRLLNDGSMFPHPSEQVNFMEHGYSFTNGNLSLPDPLLPQTTVMM</sequence>
<evidence type="ECO:0000256" key="1">
    <source>
        <dbReference type="ARBA" id="ARBA00004496"/>
    </source>
</evidence>
<evidence type="ECO:0000313" key="4">
    <source>
        <dbReference type="WBParaSite" id="Pan_g581.t1"/>
    </source>
</evidence>
<dbReference type="AlphaFoldDB" id="A0A7E4W3W5"/>
<accession>A0A7E4W3W5</accession>
<organism evidence="3 4">
    <name type="scientific">Panagrellus redivivus</name>
    <name type="common">Microworm</name>
    <dbReference type="NCBI Taxonomy" id="6233"/>
    <lineage>
        <taxon>Eukaryota</taxon>
        <taxon>Metazoa</taxon>
        <taxon>Ecdysozoa</taxon>
        <taxon>Nematoda</taxon>
        <taxon>Chromadorea</taxon>
        <taxon>Rhabditida</taxon>
        <taxon>Tylenchina</taxon>
        <taxon>Panagrolaimomorpha</taxon>
        <taxon>Panagrolaimoidea</taxon>
        <taxon>Panagrolaimidae</taxon>
        <taxon>Panagrellus</taxon>
    </lineage>
</organism>
<comment type="subcellular location">
    <subcellularLocation>
        <location evidence="1">Cytoplasm</location>
    </subcellularLocation>
</comment>
<protein>
    <submittedName>
        <fullName evidence="4">PAP-associated domain-containing protein</fullName>
    </submittedName>
</protein>
<dbReference type="SUPFAM" id="SSF47769">
    <property type="entry name" value="SAM/Pointed domain"/>
    <property type="match status" value="1"/>
</dbReference>
<dbReference type="GO" id="GO:0000932">
    <property type="term" value="C:P-body"/>
    <property type="evidence" value="ECO:0007669"/>
    <property type="project" value="TreeGrafter"/>
</dbReference>
<evidence type="ECO:0000313" key="3">
    <source>
        <dbReference type="Proteomes" id="UP000492821"/>
    </source>
</evidence>
<dbReference type="GO" id="GO:0003729">
    <property type="term" value="F:mRNA binding"/>
    <property type="evidence" value="ECO:0007669"/>
    <property type="project" value="TreeGrafter"/>
</dbReference>
<dbReference type="InterPro" id="IPR013761">
    <property type="entry name" value="SAM/pointed_sf"/>
</dbReference>
<keyword evidence="2" id="KW-0963">Cytoplasm</keyword>
<name>A0A7E4W3W5_PANRE</name>
<evidence type="ECO:0000256" key="2">
    <source>
        <dbReference type="ARBA" id="ARBA00022490"/>
    </source>
</evidence>